<evidence type="ECO:0000259" key="3">
    <source>
        <dbReference type="Pfam" id="PF20606"/>
    </source>
</evidence>
<protein>
    <recommendedName>
        <fullName evidence="3">DUF6799 domain-containing protein</fullName>
    </recommendedName>
</protein>
<dbReference type="EMBL" id="JABBGH010000003">
    <property type="protein sequence ID" value="NML67351.1"/>
    <property type="molecule type" value="Genomic_DNA"/>
</dbReference>
<gene>
    <name evidence="4" type="ORF">HHL22_19285</name>
</gene>
<evidence type="ECO:0000256" key="2">
    <source>
        <dbReference type="SAM" id="SignalP"/>
    </source>
</evidence>
<dbReference type="InterPro" id="IPR046478">
    <property type="entry name" value="DUF6799"/>
</dbReference>
<feature type="region of interest" description="Disordered" evidence="1">
    <location>
        <begin position="26"/>
        <end position="54"/>
    </location>
</feature>
<keyword evidence="2" id="KW-0732">Signal</keyword>
<keyword evidence="5" id="KW-1185">Reference proteome</keyword>
<organism evidence="4 5">
    <name type="scientific">Hymenobacter polaris</name>
    <dbReference type="NCBI Taxonomy" id="2682546"/>
    <lineage>
        <taxon>Bacteria</taxon>
        <taxon>Pseudomonadati</taxon>
        <taxon>Bacteroidota</taxon>
        <taxon>Cytophagia</taxon>
        <taxon>Cytophagales</taxon>
        <taxon>Hymenobacteraceae</taxon>
        <taxon>Hymenobacter</taxon>
    </lineage>
</organism>
<evidence type="ECO:0000256" key="1">
    <source>
        <dbReference type="SAM" id="MobiDB-lite"/>
    </source>
</evidence>
<dbReference type="RefSeq" id="WP_169533022.1">
    <property type="nucleotide sequence ID" value="NZ_JABBGH010000003.1"/>
</dbReference>
<feature type="domain" description="DUF6799" evidence="3">
    <location>
        <begin position="50"/>
        <end position="109"/>
    </location>
</feature>
<accession>A0A7Y0FP77</accession>
<evidence type="ECO:0000313" key="4">
    <source>
        <dbReference type="EMBL" id="NML67351.1"/>
    </source>
</evidence>
<dbReference type="Pfam" id="PF20606">
    <property type="entry name" value="DUF6799"/>
    <property type="match status" value="1"/>
</dbReference>
<dbReference type="AlphaFoldDB" id="A0A7Y0FP77"/>
<sequence length="129" mass="13489">MKSFPSILASLALVASASLAHAQAAPAVAKEEGHMPTKHKRMESRGRESGVMMHGGQMMQMQDGKMMPMAQEMTMSNGTKVATNGQVTMAGGKTMMLQDGEGVSMGGQVMHHGGKKGKMMGGGKMSSSM</sequence>
<feature type="chain" id="PRO_5031124162" description="DUF6799 domain-containing protein" evidence="2">
    <location>
        <begin position="23"/>
        <end position="129"/>
    </location>
</feature>
<comment type="caution">
    <text evidence="4">The sequence shown here is derived from an EMBL/GenBank/DDBJ whole genome shotgun (WGS) entry which is preliminary data.</text>
</comment>
<name>A0A7Y0FP77_9BACT</name>
<proteinExistence type="predicted"/>
<dbReference type="Proteomes" id="UP000559626">
    <property type="component" value="Unassembled WGS sequence"/>
</dbReference>
<feature type="region of interest" description="Disordered" evidence="1">
    <location>
        <begin position="108"/>
        <end position="129"/>
    </location>
</feature>
<feature type="compositionally biased region" description="Gly residues" evidence="1">
    <location>
        <begin position="119"/>
        <end position="129"/>
    </location>
</feature>
<feature type="signal peptide" evidence="2">
    <location>
        <begin position="1"/>
        <end position="22"/>
    </location>
</feature>
<reference evidence="4 5" key="1">
    <citation type="submission" date="2020-04" db="EMBL/GenBank/DDBJ databases">
        <title>Hymenobacter polaris sp. nov., isolated from Arctic soil.</title>
        <authorList>
            <person name="Dahal R.H."/>
        </authorList>
    </citation>
    <scope>NUCLEOTIDE SEQUENCE [LARGE SCALE GENOMIC DNA]</scope>
    <source>
        <strain evidence="4 5">RP-2-7</strain>
    </source>
</reference>
<evidence type="ECO:0000313" key="5">
    <source>
        <dbReference type="Proteomes" id="UP000559626"/>
    </source>
</evidence>